<protein>
    <submittedName>
        <fullName evidence="2">Uncharacterized protein</fullName>
    </submittedName>
</protein>
<dbReference type="EMBL" id="MT142533">
    <property type="protein sequence ID" value="QJA84693.1"/>
    <property type="molecule type" value="Genomic_DNA"/>
</dbReference>
<evidence type="ECO:0000313" key="2">
    <source>
        <dbReference type="EMBL" id="QJA47173.1"/>
    </source>
</evidence>
<sequence length="245" mass="25642">MNPKIWPQGVAGGNSHDHAGGDGAQIDHTTLSNIGSDTHTTIDSHIDDATLHFTRISTFQAATALTGSFAGFTTTETITANIASAGSNNPVIRAIRAWISNDPGADQNINFRLSLYNSDSMTEDELMADFFFNLTYTEVKTAEWAASGTGGDVDSTAGLVKYDLVRLMGGTAENVRISAVTDSDTLAVSTLVGAHAVDSGVVRIAEISGNIQLLDADGTSEIHAKLETLSAPNASMNVAIAIDVQ</sequence>
<dbReference type="AlphaFoldDB" id="A0A6H1ZGX9"/>
<feature type="region of interest" description="Disordered" evidence="1">
    <location>
        <begin position="1"/>
        <end position="25"/>
    </location>
</feature>
<gene>
    <name evidence="4" type="ORF">MM415A00172_0037</name>
    <name evidence="3" type="ORF">MM415B00296_0033</name>
    <name evidence="2" type="ORF">TM448A00615_0012</name>
    <name evidence="5" type="ORF">TM448B02541_0007</name>
</gene>
<evidence type="ECO:0000313" key="3">
    <source>
        <dbReference type="EMBL" id="QJA67127.1"/>
    </source>
</evidence>
<dbReference type="EMBL" id="MT141566">
    <property type="protein sequence ID" value="QJA67127.1"/>
    <property type="molecule type" value="Genomic_DNA"/>
</dbReference>
<evidence type="ECO:0000313" key="5">
    <source>
        <dbReference type="EMBL" id="QJI01435.1"/>
    </source>
</evidence>
<name>A0A6H1ZGX9_9ZZZZ</name>
<reference evidence="2" key="1">
    <citation type="submission" date="2020-03" db="EMBL/GenBank/DDBJ databases">
        <title>The deep terrestrial virosphere.</title>
        <authorList>
            <person name="Holmfeldt K."/>
            <person name="Nilsson E."/>
            <person name="Simone D."/>
            <person name="Lopez-Fernandez M."/>
            <person name="Wu X."/>
            <person name="de Brujin I."/>
            <person name="Lundin D."/>
            <person name="Andersson A."/>
            <person name="Bertilsson S."/>
            <person name="Dopson M."/>
        </authorList>
    </citation>
    <scope>NUCLEOTIDE SEQUENCE</scope>
    <source>
        <strain evidence="4">MM415A00172</strain>
        <strain evidence="3">MM415B00296</strain>
        <strain evidence="2">TM448A00615</strain>
        <strain evidence="5">TM448B02541</strain>
    </source>
</reference>
<organism evidence="2">
    <name type="scientific">viral metagenome</name>
    <dbReference type="NCBI Taxonomy" id="1070528"/>
    <lineage>
        <taxon>unclassified sequences</taxon>
        <taxon>metagenomes</taxon>
        <taxon>organismal metagenomes</taxon>
    </lineage>
</organism>
<evidence type="ECO:0000256" key="1">
    <source>
        <dbReference type="SAM" id="MobiDB-lite"/>
    </source>
</evidence>
<proteinExistence type="predicted"/>
<dbReference type="EMBL" id="MT144923">
    <property type="protein sequence ID" value="QJI01435.1"/>
    <property type="molecule type" value="Genomic_DNA"/>
</dbReference>
<evidence type="ECO:0000313" key="4">
    <source>
        <dbReference type="EMBL" id="QJA84693.1"/>
    </source>
</evidence>
<accession>A0A6H1ZGX9</accession>
<dbReference type="EMBL" id="MT144034">
    <property type="protein sequence ID" value="QJA47173.1"/>
    <property type="molecule type" value="Genomic_DNA"/>
</dbReference>